<dbReference type="RefSeq" id="WP_207871015.1">
    <property type="nucleotide sequence ID" value="NZ_CP062222.1"/>
</dbReference>
<feature type="transmembrane region" description="Helical" evidence="1">
    <location>
        <begin position="185"/>
        <end position="203"/>
    </location>
</feature>
<feature type="transmembrane region" description="Helical" evidence="1">
    <location>
        <begin position="382"/>
        <end position="400"/>
    </location>
</feature>
<feature type="transmembrane region" description="Helical" evidence="1">
    <location>
        <begin position="113"/>
        <end position="131"/>
    </location>
</feature>
<keyword evidence="1" id="KW-0472">Membrane</keyword>
<name>A0A975GYQ4_9CAUL</name>
<organism evidence="2 3">
    <name type="scientific">Brevundimonas goettingensis</name>
    <dbReference type="NCBI Taxonomy" id="2774190"/>
    <lineage>
        <taxon>Bacteria</taxon>
        <taxon>Pseudomonadati</taxon>
        <taxon>Pseudomonadota</taxon>
        <taxon>Alphaproteobacteria</taxon>
        <taxon>Caulobacterales</taxon>
        <taxon>Caulobacteraceae</taxon>
        <taxon>Brevundimonas</taxon>
    </lineage>
</organism>
<feature type="transmembrane region" description="Helical" evidence="1">
    <location>
        <begin position="255"/>
        <end position="273"/>
    </location>
</feature>
<dbReference type="Proteomes" id="UP000663918">
    <property type="component" value="Chromosome"/>
</dbReference>
<reference evidence="2" key="1">
    <citation type="submission" date="2020-09" db="EMBL/GenBank/DDBJ databases">
        <title>Brevundimonas sp. LVF2 isolated from a puddle in Goettingen, Germany.</title>
        <authorList>
            <person name="Friedrich I."/>
            <person name="Klassen A."/>
            <person name="Hannes N."/>
            <person name="Schneider D."/>
            <person name="Hertel R."/>
            <person name="Daniel R."/>
        </authorList>
    </citation>
    <scope>NUCLEOTIDE SEQUENCE</scope>
    <source>
        <strain evidence="2">LVF2</strain>
    </source>
</reference>
<keyword evidence="1" id="KW-0812">Transmembrane</keyword>
<feature type="transmembrane region" description="Helical" evidence="1">
    <location>
        <begin position="81"/>
        <end position="101"/>
    </location>
</feature>
<proteinExistence type="predicted"/>
<accession>A0A975GYQ4</accession>
<feature type="transmembrane region" description="Helical" evidence="1">
    <location>
        <begin position="336"/>
        <end position="361"/>
    </location>
</feature>
<feature type="transmembrane region" description="Helical" evidence="1">
    <location>
        <begin position="138"/>
        <end position="160"/>
    </location>
</feature>
<sequence>MNAPLRGRVLGVLREGPPRPVWPGSWGRTALLVLTLPMFAGLFQYVIDAPVLYGLSKTWPVLVLPLTLIGALKTKPGYQPLLLAALAWLLAVVPLISMAQLGNDGFGALATTAKIWPLSGALAGAAGLNLLRPSGRELARAAMILCGLTFAFLVGAWFLAPDAAFNGTIETTKLFLTDIERGRRINAPMMFGVLGLFVLNRSFWSRPATWKPVLIGLGLLAMVCIYKQRAQIAGTGLVLVLGAALSLGRWRGPALIGPAAAGLAALIPALLWLQGGAAAEGLGGSLTMRQTEAEAALRFLNDQPWRWITGVGSATRIGGVTLGDIVGTPFFFPSDLGWLGVVFEYGLIGAGLMLGLHLWAVRQAWRAAQGEGGEGGTLERALFDYALFLIVVSPIVSVVLSPGELATVLALGWWLRTPSARPCAGSGS</sequence>
<keyword evidence="3" id="KW-1185">Reference proteome</keyword>
<keyword evidence="1" id="KW-1133">Transmembrane helix</keyword>
<feature type="transmembrane region" description="Helical" evidence="1">
    <location>
        <begin position="232"/>
        <end position="248"/>
    </location>
</feature>
<dbReference type="EMBL" id="CP062222">
    <property type="protein sequence ID" value="QTC91840.1"/>
    <property type="molecule type" value="Genomic_DNA"/>
</dbReference>
<gene>
    <name evidence="2" type="ORF">IFJ75_02610</name>
</gene>
<feature type="transmembrane region" description="Helical" evidence="1">
    <location>
        <begin position="53"/>
        <end position="72"/>
    </location>
</feature>
<dbReference type="AlphaFoldDB" id="A0A975GYQ4"/>
<dbReference type="KEGG" id="bgoe:IFJ75_02610"/>
<evidence type="ECO:0000313" key="3">
    <source>
        <dbReference type="Proteomes" id="UP000663918"/>
    </source>
</evidence>
<feature type="transmembrane region" description="Helical" evidence="1">
    <location>
        <begin position="29"/>
        <end position="47"/>
    </location>
</feature>
<evidence type="ECO:0000256" key="1">
    <source>
        <dbReference type="SAM" id="Phobius"/>
    </source>
</evidence>
<feature type="transmembrane region" description="Helical" evidence="1">
    <location>
        <begin position="210"/>
        <end position="226"/>
    </location>
</feature>
<protein>
    <submittedName>
        <fullName evidence="2">Uncharacterized protein</fullName>
    </submittedName>
</protein>
<evidence type="ECO:0000313" key="2">
    <source>
        <dbReference type="EMBL" id="QTC91840.1"/>
    </source>
</evidence>